<reference evidence="3" key="1">
    <citation type="submission" date="2021-01" db="UniProtKB">
        <authorList>
            <consortium name="EnsemblPlants"/>
        </authorList>
    </citation>
    <scope>IDENTIFICATION</scope>
</reference>
<dbReference type="AlphaFoldDB" id="A0A7N0RDW5"/>
<evidence type="ECO:0000313" key="3">
    <source>
        <dbReference type="EnsemblPlants" id="Kaladp0008s0699.1.v1.1.CDS.1"/>
    </source>
</evidence>
<dbReference type="InterPro" id="IPR000504">
    <property type="entry name" value="RRM_dom"/>
</dbReference>
<name>A0A7N0RDW5_KALFE</name>
<dbReference type="SUPFAM" id="SSF54928">
    <property type="entry name" value="RNA-binding domain, RBD"/>
    <property type="match status" value="1"/>
</dbReference>
<dbReference type="GO" id="GO:0003723">
    <property type="term" value="F:RNA binding"/>
    <property type="evidence" value="ECO:0007669"/>
    <property type="project" value="UniProtKB-UniRule"/>
</dbReference>
<evidence type="ECO:0000259" key="2">
    <source>
        <dbReference type="PROSITE" id="PS50102"/>
    </source>
</evidence>
<keyword evidence="1" id="KW-0694">RNA-binding</keyword>
<sequence>MNIYQYRLPPPESVVVIGLAPDASVHDLKSRFEIYGAVARIRIDGDGVEYITFRLKEAAESAVAASLDPSFNITIDSKTVSSAFIGWRLGFTKLIGFSINSQI</sequence>
<dbReference type="Gene3D" id="3.30.70.330">
    <property type="match status" value="1"/>
</dbReference>
<dbReference type="EnsemblPlants" id="Kaladp0008s0699.1.v1.1">
    <property type="protein sequence ID" value="Kaladp0008s0699.1.v1.1.CDS.1"/>
    <property type="gene ID" value="Kaladp0008s0699.v1.1"/>
</dbReference>
<dbReference type="PROSITE" id="PS50102">
    <property type="entry name" value="RRM"/>
    <property type="match status" value="1"/>
</dbReference>
<organism evidence="3 4">
    <name type="scientific">Kalanchoe fedtschenkoi</name>
    <name type="common">Lavender scallops</name>
    <name type="synonym">South American air plant</name>
    <dbReference type="NCBI Taxonomy" id="63787"/>
    <lineage>
        <taxon>Eukaryota</taxon>
        <taxon>Viridiplantae</taxon>
        <taxon>Streptophyta</taxon>
        <taxon>Embryophyta</taxon>
        <taxon>Tracheophyta</taxon>
        <taxon>Spermatophyta</taxon>
        <taxon>Magnoliopsida</taxon>
        <taxon>eudicotyledons</taxon>
        <taxon>Gunneridae</taxon>
        <taxon>Pentapetalae</taxon>
        <taxon>Saxifragales</taxon>
        <taxon>Crassulaceae</taxon>
        <taxon>Kalanchoe</taxon>
    </lineage>
</organism>
<dbReference type="Proteomes" id="UP000594263">
    <property type="component" value="Unplaced"/>
</dbReference>
<dbReference type="Pfam" id="PF00076">
    <property type="entry name" value="RRM_1"/>
    <property type="match status" value="1"/>
</dbReference>
<dbReference type="InterPro" id="IPR035979">
    <property type="entry name" value="RBD_domain_sf"/>
</dbReference>
<keyword evidence="4" id="KW-1185">Reference proteome</keyword>
<evidence type="ECO:0000256" key="1">
    <source>
        <dbReference type="PROSITE-ProRule" id="PRU00176"/>
    </source>
</evidence>
<feature type="domain" description="RRM" evidence="2">
    <location>
        <begin position="12"/>
        <end position="68"/>
    </location>
</feature>
<protein>
    <recommendedName>
        <fullName evidence="2">RRM domain-containing protein</fullName>
    </recommendedName>
</protein>
<accession>A0A7N0RDW5</accession>
<dbReference type="InterPro" id="IPR012677">
    <property type="entry name" value="Nucleotide-bd_a/b_plait_sf"/>
</dbReference>
<evidence type="ECO:0000313" key="4">
    <source>
        <dbReference type="Proteomes" id="UP000594263"/>
    </source>
</evidence>
<proteinExistence type="predicted"/>
<dbReference type="Gramene" id="Kaladp0008s0699.1.v1.1">
    <property type="protein sequence ID" value="Kaladp0008s0699.1.v1.1.CDS.1"/>
    <property type="gene ID" value="Kaladp0008s0699.v1.1"/>
</dbReference>